<evidence type="ECO:0000313" key="1">
    <source>
        <dbReference type="EMBL" id="KAF4313021.1"/>
    </source>
</evidence>
<dbReference type="SMART" id="SM01236">
    <property type="entry name" value="Haem_oxygenase_2"/>
    <property type="match status" value="1"/>
</dbReference>
<dbReference type="Pfam" id="PF14518">
    <property type="entry name" value="Haem_oxygenas_2"/>
    <property type="match status" value="1"/>
</dbReference>
<comment type="caution">
    <text evidence="1">The sequence shown here is derived from an EMBL/GenBank/DDBJ whole genome shotgun (WGS) entry which is preliminary data.</text>
</comment>
<sequence>MAIVSALTLFAIVVAVLLWISLRTRRRSTAIISPPASVKQRQAAVAKEDSELKRFKELFHKLHNLESFPDVFSEASDTLVHLMAEALENSMHTRSGILLVDTFTQDSASSFVHSRNLETLRRWDEYITRRTTGPRELLHTDADATSFLVKKAPCKLVDGAWLGYVHRATTPYALRPTTKTAWQIFSEELGDGDHNKNHVSLYRQLVHSIGVDLPEPHSRDFLQPHHGMTELRSWKCGVGQLLISLFPDDFLPEILGFNLHFEGLALETLIMSKELREIGMDPSYFRLHITIDNAASGHTAMALAAVHSYMQHVATTAGDAAVQAAWRRIQAGYVLSEHLGEDGAPSPAAASVADVFMQKAAVSQNLHCSCKGRIGGRTLEEWLDPTSFQDRQWQTSFLTALAGSPVWVRKGHGAQSRLVKELMWGGKMFGSFTDREVEVVKHWIDELGRRPAASTYWSFVSREPIDPQMVRPAAGLGAVVRTLRIPLDCRAALPPVVAPNIRSAADLHVCRFFAIWFTHPCLLETAIAIPALAATRPMACVLKVLRAQNGLEREGSGVAGMDEVERPDAAGLVELGLRMARAAGFPPPGRMQDAIEADGADYAMLLELAARPRQHLPVLLGISWAFVGLHRAVADSALLGPGEQAILRSIAAREEIGLYECIVESGLAGSAREYLWRGYRLGTGLIDSCIVT</sequence>
<evidence type="ECO:0000313" key="2">
    <source>
        <dbReference type="Proteomes" id="UP000572817"/>
    </source>
</evidence>
<reference evidence="1" key="1">
    <citation type="submission" date="2020-04" db="EMBL/GenBank/DDBJ databases">
        <title>Genome Assembly and Annotation of Botryosphaeria dothidea sdau 11-99, a Latent Pathogen of Apple Fruit Ring Rot in China.</title>
        <authorList>
            <person name="Yu C."/>
            <person name="Diao Y."/>
            <person name="Lu Q."/>
            <person name="Zhao J."/>
            <person name="Cui S."/>
            <person name="Peng C."/>
            <person name="He B."/>
            <person name="Liu H."/>
        </authorList>
    </citation>
    <scope>NUCLEOTIDE SEQUENCE [LARGE SCALE GENOMIC DNA]</scope>
    <source>
        <strain evidence="1">Sdau11-99</strain>
    </source>
</reference>
<accession>A0A8H4J5B2</accession>
<dbReference type="AlphaFoldDB" id="A0A8H4J5B2"/>
<dbReference type="Gene3D" id="1.20.910.10">
    <property type="entry name" value="Heme oxygenase-like"/>
    <property type="match status" value="1"/>
</dbReference>
<protein>
    <submittedName>
        <fullName evidence="1">Uncharacterized protein</fullName>
    </submittedName>
</protein>
<dbReference type="InterPro" id="IPR016084">
    <property type="entry name" value="Haem_Oase-like_multi-hlx"/>
</dbReference>
<proteinExistence type="predicted"/>
<dbReference type="Proteomes" id="UP000572817">
    <property type="component" value="Unassembled WGS sequence"/>
</dbReference>
<dbReference type="EMBL" id="WWBZ02000001">
    <property type="protein sequence ID" value="KAF4313021.1"/>
    <property type="molecule type" value="Genomic_DNA"/>
</dbReference>
<organism evidence="1 2">
    <name type="scientific">Botryosphaeria dothidea</name>
    <dbReference type="NCBI Taxonomy" id="55169"/>
    <lineage>
        <taxon>Eukaryota</taxon>
        <taxon>Fungi</taxon>
        <taxon>Dikarya</taxon>
        <taxon>Ascomycota</taxon>
        <taxon>Pezizomycotina</taxon>
        <taxon>Dothideomycetes</taxon>
        <taxon>Dothideomycetes incertae sedis</taxon>
        <taxon>Botryosphaeriales</taxon>
        <taxon>Botryosphaeriaceae</taxon>
        <taxon>Botryosphaeria</taxon>
    </lineage>
</organism>
<keyword evidence="2" id="KW-1185">Reference proteome</keyword>
<gene>
    <name evidence="1" type="ORF">GTA08_BOTSDO01705</name>
</gene>
<name>A0A8H4J5B2_9PEZI</name>
<dbReference type="OrthoDB" id="10057598at2759"/>